<dbReference type="OrthoDB" id="9808881at2"/>
<dbReference type="SMART" id="SM00463">
    <property type="entry name" value="SMR"/>
    <property type="match status" value="1"/>
</dbReference>
<evidence type="ECO:0000313" key="2">
    <source>
        <dbReference type="EMBL" id="KDE38573.1"/>
    </source>
</evidence>
<dbReference type="Pfam" id="PF01713">
    <property type="entry name" value="Smr"/>
    <property type="match status" value="1"/>
</dbReference>
<dbReference type="RefSeq" id="WP_036549923.1">
    <property type="nucleotide sequence ID" value="NZ_JBKBNO010000003.1"/>
</dbReference>
<gene>
    <name evidence="2" type="ORF">ADINL_3028</name>
</gene>
<dbReference type="PROSITE" id="PS50828">
    <property type="entry name" value="SMR"/>
    <property type="match status" value="1"/>
</dbReference>
<dbReference type="SUPFAM" id="SSF160443">
    <property type="entry name" value="SMR domain-like"/>
    <property type="match status" value="1"/>
</dbReference>
<dbReference type="InterPro" id="IPR036063">
    <property type="entry name" value="Smr_dom_sf"/>
</dbReference>
<evidence type="ECO:0000313" key="3">
    <source>
        <dbReference type="Proteomes" id="UP000027318"/>
    </source>
</evidence>
<evidence type="ECO:0000259" key="1">
    <source>
        <dbReference type="PROSITE" id="PS50828"/>
    </source>
</evidence>
<proteinExistence type="predicted"/>
<comment type="caution">
    <text evidence="2">The sequence shown here is derived from an EMBL/GenBank/DDBJ whole genome shotgun (WGS) entry which is preliminary data.</text>
</comment>
<dbReference type="STRING" id="267850.ADINL_3028"/>
<dbReference type="InterPro" id="IPR002625">
    <property type="entry name" value="Smr_dom"/>
</dbReference>
<name>A0A063XWJ1_9GAMM</name>
<protein>
    <submittedName>
        <fullName evidence="2">Smr domain protein</fullName>
    </submittedName>
</protein>
<reference evidence="2 3" key="1">
    <citation type="journal article" date="2005" name="Int. J. Syst. Evol. Microbiol.">
        <title>Nitrincola lacisaponensis gen. nov., sp. nov., a novel alkaliphilic bacterium isolated from an alkaline, saline lake.</title>
        <authorList>
            <person name="Dimitriu P.A."/>
            <person name="Shukla S.K."/>
            <person name="Conradt J."/>
            <person name="Marquez M.C."/>
            <person name="Ventosa A."/>
            <person name="Maglia A."/>
            <person name="Peyton B.M."/>
            <person name="Pinkart H.C."/>
            <person name="Mormile M.R."/>
        </authorList>
    </citation>
    <scope>NUCLEOTIDE SEQUENCE [LARGE SCALE GENOMIC DNA]</scope>
    <source>
        <strain evidence="2 3">4CA</strain>
    </source>
</reference>
<dbReference type="Gene3D" id="3.30.1370.110">
    <property type="match status" value="1"/>
</dbReference>
<dbReference type="PANTHER" id="PTHR35562:SF2">
    <property type="entry name" value="DNA ENDONUCLEASE SMRA-RELATED"/>
    <property type="match status" value="1"/>
</dbReference>
<dbReference type="Proteomes" id="UP000027318">
    <property type="component" value="Unassembled WGS sequence"/>
</dbReference>
<keyword evidence="3" id="KW-1185">Reference proteome</keyword>
<dbReference type="AlphaFoldDB" id="A0A063XWJ1"/>
<accession>A0A063XWJ1</accession>
<sequence>MTEFNPTPDEDDEIDFRQLMKDVTPIQSQHADLGRKPAGKDPSQAYRRMMAAREPEQFIDGLSAEAAELVESEDELLFATPGVQLGRLKRLRQGHIPWEQGVDLHGFTVEQARNEVSRFIRDAQRQNARCVLIVHGKSFSQAGQGATLKSCVNDWLRQMPAVVAFSSAQARDGGTGAVYVLLKNNAR</sequence>
<dbReference type="EMBL" id="JMSZ01000042">
    <property type="protein sequence ID" value="KDE38573.1"/>
    <property type="molecule type" value="Genomic_DNA"/>
</dbReference>
<dbReference type="GO" id="GO:0004520">
    <property type="term" value="F:DNA endonuclease activity"/>
    <property type="evidence" value="ECO:0007669"/>
    <property type="project" value="TreeGrafter"/>
</dbReference>
<feature type="domain" description="Smr" evidence="1">
    <location>
        <begin position="102"/>
        <end position="183"/>
    </location>
</feature>
<organism evidence="2 3">
    <name type="scientific">Nitrincola lacisaponensis</name>
    <dbReference type="NCBI Taxonomy" id="267850"/>
    <lineage>
        <taxon>Bacteria</taxon>
        <taxon>Pseudomonadati</taxon>
        <taxon>Pseudomonadota</taxon>
        <taxon>Gammaproteobacteria</taxon>
        <taxon>Oceanospirillales</taxon>
        <taxon>Oceanospirillaceae</taxon>
        <taxon>Nitrincola</taxon>
    </lineage>
</organism>
<dbReference type="PANTHER" id="PTHR35562">
    <property type="entry name" value="DNA ENDONUCLEASE SMRA-RELATED"/>
    <property type="match status" value="1"/>
</dbReference>